<evidence type="ECO:0000259" key="7">
    <source>
        <dbReference type="Pfam" id="PF02770"/>
    </source>
</evidence>
<keyword evidence="3 5" id="KW-0285">Flavoprotein</keyword>
<dbReference type="GO" id="GO:0050660">
    <property type="term" value="F:flavin adenine dinucleotide binding"/>
    <property type="evidence" value="ECO:0007669"/>
    <property type="project" value="InterPro"/>
</dbReference>
<evidence type="ECO:0000256" key="1">
    <source>
        <dbReference type="ARBA" id="ARBA00001974"/>
    </source>
</evidence>
<dbReference type="InterPro" id="IPR037069">
    <property type="entry name" value="AcylCoA_DH/ox_N_sf"/>
</dbReference>
<dbReference type="Gene3D" id="2.40.110.10">
    <property type="entry name" value="Butyryl-CoA Dehydrogenase, subunit A, domain 2"/>
    <property type="match status" value="1"/>
</dbReference>
<keyword evidence="4 5" id="KW-0274">FAD</keyword>
<dbReference type="PIRSF" id="PIRSF016578">
    <property type="entry name" value="HsaA"/>
    <property type="match status" value="1"/>
</dbReference>
<dbReference type="InterPro" id="IPR046373">
    <property type="entry name" value="Acyl-CoA_Oxase/DH_mid-dom_sf"/>
</dbReference>
<dbReference type="SUPFAM" id="SSF56645">
    <property type="entry name" value="Acyl-CoA dehydrogenase NM domain-like"/>
    <property type="match status" value="1"/>
</dbReference>
<evidence type="ECO:0000256" key="5">
    <source>
        <dbReference type="RuleBase" id="RU362125"/>
    </source>
</evidence>
<dbReference type="OrthoDB" id="2769798at2"/>
<evidence type="ECO:0000256" key="4">
    <source>
        <dbReference type="ARBA" id="ARBA00022827"/>
    </source>
</evidence>
<dbReference type="InterPro" id="IPR009100">
    <property type="entry name" value="AcylCoA_DH/oxidase_NM_dom_sf"/>
</dbReference>
<comment type="similarity">
    <text evidence="2 5">Belongs to the acyl-CoA dehydrogenase family.</text>
</comment>
<dbReference type="Pfam" id="PF02771">
    <property type="entry name" value="Acyl-CoA_dh_N"/>
    <property type="match status" value="1"/>
</dbReference>
<dbReference type="AlphaFoldDB" id="A0A561E7P8"/>
<name>A0A561E7P8_9MICO</name>
<dbReference type="PROSITE" id="PS00072">
    <property type="entry name" value="ACYL_COA_DH_1"/>
    <property type="match status" value="1"/>
</dbReference>
<dbReference type="PANTHER" id="PTHR43884:SF12">
    <property type="entry name" value="ISOVALERYL-COA DEHYDROGENASE, MITOCHONDRIAL-RELATED"/>
    <property type="match status" value="1"/>
</dbReference>
<keyword evidence="5" id="KW-0560">Oxidoreductase</keyword>
<dbReference type="RefSeq" id="WP_145225045.1">
    <property type="nucleotide sequence ID" value="NZ_VIVQ01000001.1"/>
</dbReference>
<dbReference type="PANTHER" id="PTHR43884">
    <property type="entry name" value="ACYL-COA DEHYDROGENASE"/>
    <property type="match status" value="1"/>
</dbReference>
<reference evidence="9 10" key="1">
    <citation type="submission" date="2019-06" db="EMBL/GenBank/DDBJ databases">
        <title>Sequencing the genomes of 1000 actinobacteria strains.</title>
        <authorList>
            <person name="Klenk H.-P."/>
        </authorList>
    </citation>
    <scope>NUCLEOTIDE SEQUENCE [LARGE SCALE GENOMIC DNA]</scope>
    <source>
        <strain evidence="9 10">DSM 19560</strain>
    </source>
</reference>
<comment type="caution">
    <text evidence="9">The sequence shown here is derived from an EMBL/GenBank/DDBJ whole genome shotgun (WGS) entry which is preliminary data.</text>
</comment>
<dbReference type="Proteomes" id="UP000318297">
    <property type="component" value="Unassembled WGS sequence"/>
</dbReference>
<evidence type="ECO:0000313" key="10">
    <source>
        <dbReference type="Proteomes" id="UP000318297"/>
    </source>
</evidence>
<evidence type="ECO:0000313" key="9">
    <source>
        <dbReference type="EMBL" id="TWE11647.1"/>
    </source>
</evidence>
<sequence length="392" mass="41414">MPVERVLPTADAADLIDLTRELARRELSPAVDAAEASATPPRELFCTLGRAGLLSLPYDEAYGGGGQPYEVYLQVVEELASAWMSVAVGVSVHSLTAFPVAMYGTDEQRETMLASMLSGESLGAYCLSEREAGSDIGSMRTRATASPDGASYRIRGTKSWISHAAHADYYTSFVRTDDTDGKGLSCFVVPADRAGLSFGAPERKMGLAGDPVAEVSYDDVEVGAHEMVGARGEGMHIALAALDAGRLGIAAAATGLAQSALDLAAAYAAQRQQFGTAIAQFQGLAFLLADMEASTTAARATYLHAARLKDAGRPFSKQAAVAKLVATDAAMKVTTDAVQVLGGAGYTRDFPAERFMREAKVTQIFEGTNQIQRLVISRQLLAEISNQKGSQQ</sequence>
<proteinExistence type="inferred from homology"/>
<dbReference type="Pfam" id="PF00441">
    <property type="entry name" value="Acyl-CoA_dh_1"/>
    <property type="match status" value="1"/>
</dbReference>
<dbReference type="SUPFAM" id="SSF47203">
    <property type="entry name" value="Acyl-CoA dehydrogenase C-terminal domain-like"/>
    <property type="match status" value="1"/>
</dbReference>
<gene>
    <name evidence="9" type="ORF">BKA23_0428</name>
</gene>
<dbReference type="FunFam" id="1.20.140.10:FF:000004">
    <property type="entry name" value="Acyl-CoA dehydrogenase FadE25"/>
    <property type="match status" value="1"/>
</dbReference>
<dbReference type="Gene3D" id="1.20.140.10">
    <property type="entry name" value="Butyryl-CoA Dehydrogenase, subunit A, domain 3"/>
    <property type="match status" value="1"/>
</dbReference>
<comment type="cofactor">
    <cofactor evidence="1 5">
        <name>FAD</name>
        <dbReference type="ChEBI" id="CHEBI:57692"/>
    </cofactor>
</comment>
<protein>
    <submittedName>
        <fullName evidence="9">Alkylation response protein AidB-like acyl-CoA dehydrogenase</fullName>
    </submittedName>
</protein>
<dbReference type="InterPro" id="IPR006089">
    <property type="entry name" value="Acyl-CoA_DH_CS"/>
</dbReference>
<evidence type="ECO:0000256" key="3">
    <source>
        <dbReference type="ARBA" id="ARBA00022630"/>
    </source>
</evidence>
<dbReference type="InterPro" id="IPR006091">
    <property type="entry name" value="Acyl-CoA_Oxase/DH_mid-dom"/>
</dbReference>
<dbReference type="InterPro" id="IPR009075">
    <property type="entry name" value="AcylCo_DH/oxidase_C"/>
</dbReference>
<dbReference type="Pfam" id="PF02770">
    <property type="entry name" value="Acyl-CoA_dh_M"/>
    <property type="match status" value="1"/>
</dbReference>
<evidence type="ECO:0000256" key="2">
    <source>
        <dbReference type="ARBA" id="ARBA00009347"/>
    </source>
</evidence>
<feature type="domain" description="Acyl-CoA dehydrogenase/oxidase N-terminal" evidence="8">
    <location>
        <begin position="10"/>
        <end position="120"/>
    </location>
</feature>
<dbReference type="InterPro" id="IPR036250">
    <property type="entry name" value="AcylCo_DH-like_C"/>
</dbReference>
<evidence type="ECO:0000259" key="6">
    <source>
        <dbReference type="Pfam" id="PF00441"/>
    </source>
</evidence>
<dbReference type="Gene3D" id="1.10.540.10">
    <property type="entry name" value="Acyl-CoA dehydrogenase/oxidase, N-terminal domain"/>
    <property type="match status" value="1"/>
</dbReference>
<organism evidence="9 10">
    <name type="scientific">Rudaeicoccus suwonensis</name>
    <dbReference type="NCBI Taxonomy" id="657409"/>
    <lineage>
        <taxon>Bacteria</taxon>
        <taxon>Bacillati</taxon>
        <taxon>Actinomycetota</taxon>
        <taxon>Actinomycetes</taxon>
        <taxon>Micrococcales</taxon>
        <taxon>Dermacoccaceae</taxon>
        <taxon>Rudaeicoccus</taxon>
    </lineage>
</organism>
<dbReference type="GO" id="GO:0003995">
    <property type="term" value="F:acyl-CoA dehydrogenase activity"/>
    <property type="evidence" value="ECO:0007669"/>
    <property type="project" value="InterPro"/>
</dbReference>
<accession>A0A561E7P8</accession>
<keyword evidence="10" id="KW-1185">Reference proteome</keyword>
<evidence type="ECO:0000259" key="8">
    <source>
        <dbReference type="Pfam" id="PF02771"/>
    </source>
</evidence>
<dbReference type="EMBL" id="VIVQ01000001">
    <property type="protein sequence ID" value="TWE11647.1"/>
    <property type="molecule type" value="Genomic_DNA"/>
</dbReference>
<feature type="domain" description="Acyl-CoA oxidase/dehydrogenase middle" evidence="7">
    <location>
        <begin position="124"/>
        <end position="220"/>
    </location>
</feature>
<dbReference type="PROSITE" id="PS00073">
    <property type="entry name" value="ACYL_COA_DH_2"/>
    <property type="match status" value="1"/>
</dbReference>
<feature type="domain" description="Acyl-CoA dehydrogenase/oxidase C-terminal" evidence="6">
    <location>
        <begin position="232"/>
        <end position="381"/>
    </location>
</feature>
<dbReference type="InterPro" id="IPR013786">
    <property type="entry name" value="AcylCoA_DH/ox_N"/>
</dbReference>